<sequence length="121" mass="13132">MMVTVGLIIAGLLGILHLVIAYLEMFAKPEAQANAFDMKMAFVKQPEAQVALKNQGIYNAALGLLFLLGFVMFAGHAQIIFYELLSLFVILVGLYGGATVTKKIYLIQALPGAITLLLLFL</sequence>
<dbReference type="PANTHER" id="PTHR38446">
    <property type="entry name" value="BLL0914 PROTEIN"/>
    <property type="match status" value="1"/>
</dbReference>
<evidence type="ECO:0000313" key="2">
    <source>
        <dbReference type="EMBL" id="KRM74579.1"/>
    </source>
</evidence>
<gene>
    <name evidence="2" type="ORF">FC82_GL003239</name>
</gene>
<evidence type="ECO:0008006" key="4">
    <source>
        <dbReference type="Google" id="ProtNLM"/>
    </source>
</evidence>
<evidence type="ECO:0000313" key="3">
    <source>
        <dbReference type="Proteomes" id="UP000051845"/>
    </source>
</evidence>
<dbReference type="InterPro" id="IPR009732">
    <property type="entry name" value="DUF1304"/>
</dbReference>
<keyword evidence="1" id="KW-0812">Transmembrane</keyword>
<protein>
    <recommendedName>
        <fullName evidence="4">Integral membrane protein</fullName>
    </recommendedName>
</protein>
<dbReference type="STRING" id="33960.TY91_06570"/>
<feature type="transmembrane region" description="Helical" evidence="1">
    <location>
        <begin position="57"/>
        <end position="73"/>
    </location>
</feature>
<evidence type="ECO:0000256" key="1">
    <source>
        <dbReference type="SAM" id="Phobius"/>
    </source>
</evidence>
<dbReference type="Pfam" id="PF06993">
    <property type="entry name" value="DUF1304"/>
    <property type="match status" value="1"/>
</dbReference>
<dbReference type="PATRIC" id="fig|1423733.4.peg.3364"/>
<accession>A0A0R2BG45</accession>
<dbReference type="PANTHER" id="PTHR38446:SF1">
    <property type="entry name" value="BLL0914 PROTEIN"/>
    <property type="match status" value="1"/>
</dbReference>
<organism evidence="2 3">
    <name type="scientific">Secundilactobacillus collinoides DSM 20515 = JCM 1123</name>
    <dbReference type="NCBI Taxonomy" id="1423733"/>
    <lineage>
        <taxon>Bacteria</taxon>
        <taxon>Bacillati</taxon>
        <taxon>Bacillota</taxon>
        <taxon>Bacilli</taxon>
        <taxon>Lactobacillales</taxon>
        <taxon>Lactobacillaceae</taxon>
        <taxon>Secundilactobacillus</taxon>
    </lineage>
</organism>
<dbReference type="AlphaFoldDB" id="A0A0R2BG45"/>
<reference evidence="2 3" key="1">
    <citation type="journal article" date="2015" name="Genome Announc.">
        <title>Expanding the biotechnology potential of lactobacilli through comparative genomics of 213 strains and associated genera.</title>
        <authorList>
            <person name="Sun Z."/>
            <person name="Harris H.M."/>
            <person name="McCann A."/>
            <person name="Guo C."/>
            <person name="Argimon S."/>
            <person name="Zhang W."/>
            <person name="Yang X."/>
            <person name="Jeffery I.B."/>
            <person name="Cooney J.C."/>
            <person name="Kagawa T.F."/>
            <person name="Liu W."/>
            <person name="Song Y."/>
            <person name="Salvetti E."/>
            <person name="Wrobel A."/>
            <person name="Rasinkangas P."/>
            <person name="Parkhill J."/>
            <person name="Rea M.C."/>
            <person name="O'Sullivan O."/>
            <person name="Ritari J."/>
            <person name="Douillard F.P."/>
            <person name="Paul Ross R."/>
            <person name="Yang R."/>
            <person name="Briner A.E."/>
            <person name="Felis G.E."/>
            <person name="de Vos W.M."/>
            <person name="Barrangou R."/>
            <person name="Klaenhammer T.R."/>
            <person name="Caufield P.W."/>
            <person name="Cui Y."/>
            <person name="Zhang H."/>
            <person name="O'Toole P.W."/>
        </authorList>
    </citation>
    <scope>NUCLEOTIDE SEQUENCE [LARGE SCALE GENOMIC DNA]</scope>
    <source>
        <strain evidence="2 3">DSM 20515</strain>
    </source>
</reference>
<keyword evidence="1" id="KW-1133">Transmembrane helix</keyword>
<comment type="caution">
    <text evidence="2">The sequence shown here is derived from an EMBL/GenBank/DDBJ whole genome shotgun (WGS) entry which is preliminary data.</text>
</comment>
<name>A0A0R2BG45_SECCO</name>
<dbReference type="EMBL" id="AYYR01000074">
    <property type="protein sequence ID" value="KRM74579.1"/>
    <property type="molecule type" value="Genomic_DNA"/>
</dbReference>
<keyword evidence="1" id="KW-0472">Membrane</keyword>
<feature type="transmembrane region" description="Helical" evidence="1">
    <location>
        <begin position="80"/>
        <end position="98"/>
    </location>
</feature>
<dbReference type="Proteomes" id="UP000051845">
    <property type="component" value="Unassembled WGS sequence"/>
</dbReference>
<proteinExistence type="predicted"/>